<feature type="domain" description="GGDEF" evidence="5">
    <location>
        <begin position="461"/>
        <end position="594"/>
    </location>
</feature>
<dbReference type="CDD" id="cd01949">
    <property type="entry name" value="GGDEF"/>
    <property type="match status" value="1"/>
</dbReference>
<proteinExistence type="predicted"/>
<dbReference type="Pfam" id="PF00672">
    <property type="entry name" value="HAMP"/>
    <property type="match status" value="1"/>
</dbReference>
<evidence type="ECO:0000313" key="6">
    <source>
        <dbReference type="EMBL" id="MFC3441199.1"/>
    </source>
</evidence>
<evidence type="ECO:0000313" key="7">
    <source>
        <dbReference type="Proteomes" id="UP001595681"/>
    </source>
</evidence>
<comment type="caution">
    <text evidence="6">The sequence shown here is derived from an EMBL/GenBank/DDBJ whole genome shotgun (WGS) entry which is preliminary data.</text>
</comment>
<dbReference type="PANTHER" id="PTHR45138:SF9">
    <property type="entry name" value="DIGUANYLATE CYCLASE DGCM-RELATED"/>
    <property type="match status" value="1"/>
</dbReference>
<sequence>MRLSTITNWAYGATVALTLVSGATMLLASGAEETERAAVAQRATFDQLTASLEEDVYRLTEQARGYVISGDPSHLIVYRREKQTLKSVEQRIAHLRDGGANEAELAALSQALHWADALTDEQDAAIGAAEKGDDKTARTILFGDEYGRELDRVAAQVGKFQYMLDQRTEHAVIRATDTARQWRSVSEIMLGMTALLFLCVIYFVLKQRILRPVVRLSDVVTRLAAQDFAAIPPEFSQVDEIGDMAQAIRIFRENGLERQRLEQERDADRTMRDLLSRLTQRLQGCDSTSDLVEVVRRFAPEIAPDFPGRLYIHDTRRNAMVQACDWLSPAYSRPEFPPSACWALRRGQTHRPAGDMVDIPCEHLGAASTVSTICIPLAAQGESIGMLYYEEPAAASANRLERTGKYLEMLAENIGLALANLRLRDVLRDMAMADALTGLPNRRQFDIMLQTLVGEADRNATTLACLMVDIDHFKRFNDTYGHDAGDAVLRAVGTVLGDALRENGHAFRLGGEEFVVLMPGFDLDQALGRAAQIQRRIQDLRIDHRGKELGAITASFGLAVFPDHGRADRLLQTADAALLRAKTEGRDRILVATIRDGASAVA</sequence>
<evidence type="ECO:0000256" key="2">
    <source>
        <dbReference type="ARBA" id="ARBA00034247"/>
    </source>
</evidence>
<dbReference type="RefSeq" id="WP_380794883.1">
    <property type="nucleotide sequence ID" value="NZ_JBHRVU010000004.1"/>
</dbReference>
<organism evidence="6 7">
    <name type="scientific">Sphingobium rhizovicinum</name>
    <dbReference type="NCBI Taxonomy" id="432308"/>
    <lineage>
        <taxon>Bacteria</taxon>
        <taxon>Pseudomonadati</taxon>
        <taxon>Pseudomonadota</taxon>
        <taxon>Alphaproteobacteria</taxon>
        <taxon>Sphingomonadales</taxon>
        <taxon>Sphingomonadaceae</taxon>
        <taxon>Sphingobium</taxon>
    </lineage>
</organism>
<evidence type="ECO:0000256" key="3">
    <source>
        <dbReference type="SAM" id="Phobius"/>
    </source>
</evidence>
<keyword evidence="3" id="KW-0472">Membrane</keyword>
<evidence type="ECO:0000259" key="5">
    <source>
        <dbReference type="PROSITE" id="PS50887"/>
    </source>
</evidence>
<dbReference type="InterPro" id="IPR029787">
    <property type="entry name" value="Nucleotide_cyclase"/>
</dbReference>
<dbReference type="InterPro" id="IPR003660">
    <property type="entry name" value="HAMP_dom"/>
</dbReference>
<dbReference type="CDD" id="cd06225">
    <property type="entry name" value="HAMP"/>
    <property type="match status" value="1"/>
</dbReference>
<dbReference type="Gene3D" id="3.30.450.40">
    <property type="match status" value="1"/>
</dbReference>
<protein>
    <recommendedName>
        <fullName evidence="1">diguanylate cyclase</fullName>
        <ecNumber evidence="1">2.7.7.65</ecNumber>
    </recommendedName>
</protein>
<keyword evidence="6" id="KW-0808">Transferase</keyword>
<dbReference type="Pfam" id="PF00990">
    <property type="entry name" value="GGDEF"/>
    <property type="match status" value="1"/>
</dbReference>
<feature type="domain" description="HAMP" evidence="4">
    <location>
        <begin position="207"/>
        <end position="260"/>
    </location>
</feature>
<dbReference type="InterPro" id="IPR000160">
    <property type="entry name" value="GGDEF_dom"/>
</dbReference>
<dbReference type="PROSITE" id="PS50885">
    <property type="entry name" value="HAMP"/>
    <property type="match status" value="1"/>
</dbReference>
<evidence type="ECO:0000259" key="4">
    <source>
        <dbReference type="PROSITE" id="PS50885"/>
    </source>
</evidence>
<dbReference type="PANTHER" id="PTHR45138">
    <property type="entry name" value="REGULATORY COMPONENTS OF SENSORY TRANSDUCTION SYSTEM"/>
    <property type="match status" value="1"/>
</dbReference>
<keyword evidence="3" id="KW-0812">Transmembrane</keyword>
<dbReference type="SUPFAM" id="SSF158472">
    <property type="entry name" value="HAMP domain-like"/>
    <property type="match status" value="1"/>
</dbReference>
<dbReference type="Proteomes" id="UP001595681">
    <property type="component" value="Unassembled WGS sequence"/>
</dbReference>
<dbReference type="SUPFAM" id="SSF55073">
    <property type="entry name" value="Nucleotide cyclase"/>
    <property type="match status" value="1"/>
</dbReference>
<feature type="transmembrane region" description="Helical" evidence="3">
    <location>
        <begin position="188"/>
        <end position="205"/>
    </location>
</feature>
<dbReference type="EMBL" id="JBHRVU010000004">
    <property type="protein sequence ID" value="MFC3441199.1"/>
    <property type="molecule type" value="Genomic_DNA"/>
</dbReference>
<dbReference type="Gene3D" id="3.30.70.270">
    <property type="match status" value="1"/>
</dbReference>
<evidence type="ECO:0000256" key="1">
    <source>
        <dbReference type="ARBA" id="ARBA00012528"/>
    </source>
</evidence>
<accession>A0ABV7NCJ2</accession>
<reference evidence="7" key="1">
    <citation type="journal article" date="2019" name="Int. J. Syst. Evol. Microbiol.">
        <title>The Global Catalogue of Microorganisms (GCM) 10K type strain sequencing project: providing services to taxonomists for standard genome sequencing and annotation.</title>
        <authorList>
            <consortium name="The Broad Institute Genomics Platform"/>
            <consortium name="The Broad Institute Genome Sequencing Center for Infectious Disease"/>
            <person name="Wu L."/>
            <person name="Ma J."/>
        </authorList>
    </citation>
    <scope>NUCLEOTIDE SEQUENCE [LARGE SCALE GENOMIC DNA]</scope>
    <source>
        <strain evidence="7">CCM 7491</strain>
    </source>
</reference>
<comment type="catalytic activity">
    <reaction evidence="2">
        <text>2 GTP = 3',3'-c-di-GMP + 2 diphosphate</text>
        <dbReference type="Rhea" id="RHEA:24898"/>
        <dbReference type="ChEBI" id="CHEBI:33019"/>
        <dbReference type="ChEBI" id="CHEBI:37565"/>
        <dbReference type="ChEBI" id="CHEBI:58805"/>
        <dbReference type="EC" id="2.7.7.65"/>
    </reaction>
</comment>
<dbReference type="InterPro" id="IPR050469">
    <property type="entry name" value="Diguanylate_Cyclase"/>
</dbReference>
<dbReference type="GO" id="GO:0052621">
    <property type="term" value="F:diguanylate cyclase activity"/>
    <property type="evidence" value="ECO:0007669"/>
    <property type="project" value="UniProtKB-EC"/>
</dbReference>
<gene>
    <name evidence="6" type="ORF">ACFOKF_08305</name>
</gene>
<dbReference type="InterPro" id="IPR029016">
    <property type="entry name" value="GAF-like_dom_sf"/>
</dbReference>
<dbReference type="NCBIfam" id="TIGR00254">
    <property type="entry name" value="GGDEF"/>
    <property type="match status" value="1"/>
</dbReference>
<dbReference type="PROSITE" id="PS50887">
    <property type="entry name" value="GGDEF"/>
    <property type="match status" value="1"/>
</dbReference>
<dbReference type="Gene3D" id="6.10.340.10">
    <property type="match status" value="1"/>
</dbReference>
<dbReference type="EC" id="2.7.7.65" evidence="1"/>
<keyword evidence="6" id="KW-0548">Nucleotidyltransferase</keyword>
<name>A0ABV7NCJ2_9SPHN</name>
<keyword evidence="7" id="KW-1185">Reference proteome</keyword>
<dbReference type="InterPro" id="IPR043128">
    <property type="entry name" value="Rev_trsase/Diguanyl_cyclase"/>
</dbReference>
<dbReference type="SMART" id="SM00267">
    <property type="entry name" value="GGDEF"/>
    <property type="match status" value="1"/>
</dbReference>
<dbReference type="SMART" id="SM00304">
    <property type="entry name" value="HAMP"/>
    <property type="match status" value="1"/>
</dbReference>
<dbReference type="SUPFAM" id="SSF55781">
    <property type="entry name" value="GAF domain-like"/>
    <property type="match status" value="1"/>
</dbReference>
<keyword evidence="3" id="KW-1133">Transmembrane helix</keyword>